<protein>
    <submittedName>
        <fullName evidence="2">Uncharacterized protein</fullName>
    </submittedName>
</protein>
<comment type="caution">
    <text evidence="2">The sequence shown here is derived from an EMBL/GenBank/DDBJ whole genome shotgun (WGS) entry which is preliminary data.</text>
</comment>
<organism evidence="2 3">
    <name type="scientific">Candidatus Doudnabacteria bacterium RIFCSPHIGHO2_01_FULL_49_9</name>
    <dbReference type="NCBI Taxonomy" id="1817827"/>
    <lineage>
        <taxon>Bacteria</taxon>
        <taxon>Candidatus Doudnaibacteriota</taxon>
    </lineage>
</organism>
<proteinExistence type="predicted"/>
<name>A0A1F5P433_9BACT</name>
<dbReference type="EMBL" id="MFEN01000004">
    <property type="protein sequence ID" value="OGE84575.1"/>
    <property type="molecule type" value="Genomic_DNA"/>
</dbReference>
<evidence type="ECO:0000256" key="1">
    <source>
        <dbReference type="SAM" id="Phobius"/>
    </source>
</evidence>
<feature type="transmembrane region" description="Helical" evidence="1">
    <location>
        <begin position="58"/>
        <end position="79"/>
    </location>
</feature>
<keyword evidence="1" id="KW-0812">Transmembrane</keyword>
<feature type="transmembrane region" description="Helical" evidence="1">
    <location>
        <begin position="100"/>
        <end position="118"/>
    </location>
</feature>
<dbReference type="AlphaFoldDB" id="A0A1F5P433"/>
<evidence type="ECO:0000313" key="3">
    <source>
        <dbReference type="Proteomes" id="UP000176339"/>
    </source>
</evidence>
<keyword evidence="1" id="KW-1133">Transmembrane helix</keyword>
<sequence length="220" mass="23199">MIVLRNKIGKFVYLGLLIMVLAVQFLPVSVQAQGAVRETGFEDICSRNIGIAVCVKQIYLFSLGAGALITLLMVVLAGYRYMTASGNAEAVSSAKESLESAFKGLIIIFVGFILLYLINPELTQFRNLPLQPIPMSTGTSGGSTSPQTPAPYCDTNVSQCVGGSNQGLLCYDDIDCGTGTSGGSTSPSPQTPASYCDNSVSKCVGGSNQGLLCYDDFECQ</sequence>
<dbReference type="Proteomes" id="UP000176339">
    <property type="component" value="Unassembled WGS sequence"/>
</dbReference>
<keyword evidence="1" id="KW-0472">Membrane</keyword>
<gene>
    <name evidence="2" type="ORF">A2846_04860</name>
</gene>
<reference evidence="2 3" key="1">
    <citation type="journal article" date="2016" name="Nat. Commun.">
        <title>Thousands of microbial genomes shed light on interconnected biogeochemical processes in an aquifer system.</title>
        <authorList>
            <person name="Anantharaman K."/>
            <person name="Brown C.T."/>
            <person name="Hug L.A."/>
            <person name="Sharon I."/>
            <person name="Castelle C.J."/>
            <person name="Probst A.J."/>
            <person name="Thomas B.C."/>
            <person name="Singh A."/>
            <person name="Wilkins M.J."/>
            <person name="Karaoz U."/>
            <person name="Brodie E.L."/>
            <person name="Williams K.H."/>
            <person name="Hubbard S.S."/>
            <person name="Banfield J.F."/>
        </authorList>
    </citation>
    <scope>NUCLEOTIDE SEQUENCE [LARGE SCALE GENOMIC DNA]</scope>
</reference>
<accession>A0A1F5P433</accession>
<evidence type="ECO:0000313" key="2">
    <source>
        <dbReference type="EMBL" id="OGE84575.1"/>
    </source>
</evidence>